<dbReference type="GO" id="GO:0016743">
    <property type="term" value="F:carboxyl- or carbamoyltransferase activity"/>
    <property type="evidence" value="ECO:0007669"/>
    <property type="project" value="UniProtKB-UniRule"/>
</dbReference>
<feature type="zinc finger region" description="C4-type" evidence="13">
    <location>
        <begin position="27"/>
        <end position="49"/>
    </location>
</feature>
<comment type="caution">
    <text evidence="15">The sequence shown here is derived from an EMBL/GenBank/DDBJ whole genome shotgun (WGS) entry which is preliminary data.</text>
</comment>
<dbReference type="NCBIfam" id="TIGR00515">
    <property type="entry name" value="accD"/>
    <property type="match status" value="1"/>
</dbReference>
<keyword evidence="3 13" id="KW-0808">Transferase</keyword>
<dbReference type="UniPathway" id="UPA00655">
    <property type="reaction ID" value="UER00711"/>
</dbReference>
<dbReference type="PRINTS" id="PR01070">
    <property type="entry name" value="ACCCTRFRASEB"/>
</dbReference>
<reference evidence="15" key="1">
    <citation type="journal article" date="2020" name="mSystems">
        <title>Genome- and Community-Level Interaction Insights into Carbon Utilization and Element Cycling Functions of Hydrothermarchaeota in Hydrothermal Sediment.</title>
        <authorList>
            <person name="Zhou Z."/>
            <person name="Liu Y."/>
            <person name="Xu W."/>
            <person name="Pan J."/>
            <person name="Luo Z.H."/>
            <person name="Li M."/>
        </authorList>
    </citation>
    <scope>NUCLEOTIDE SEQUENCE [LARGE SCALE GENOMIC DNA]</scope>
    <source>
        <strain evidence="15">HyVt-527</strain>
    </source>
</reference>
<keyword evidence="11 13" id="KW-0275">Fatty acid biosynthesis</keyword>
<keyword evidence="7 13" id="KW-0276">Fatty acid metabolism</keyword>
<organism evidence="15">
    <name type="scientific">Caldithrix abyssi</name>
    <dbReference type="NCBI Taxonomy" id="187145"/>
    <lineage>
        <taxon>Bacteria</taxon>
        <taxon>Pseudomonadati</taxon>
        <taxon>Calditrichota</taxon>
        <taxon>Calditrichia</taxon>
        <taxon>Calditrichales</taxon>
        <taxon>Calditrichaceae</taxon>
        <taxon>Caldithrix</taxon>
    </lineage>
</organism>
<dbReference type="HAMAP" id="MF_01395">
    <property type="entry name" value="AcetylCoA_CT_beta"/>
    <property type="match status" value="1"/>
</dbReference>
<feature type="binding site" evidence="13">
    <location>
        <position position="49"/>
    </location>
    <ligand>
        <name>Zn(2+)</name>
        <dbReference type="ChEBI" id="CHEBI:29105"/>
    </ligand>
</feature>
<evidence type="ECO:0000256" key="11">
    <source>
        <dbReference type="ARBA" id="ARBA00023160"/>
    </source>
</evidence>
<keyword evidence="9 13" id="KW-0067">ATP-binding</keyword>
<feature type="domain" description="CoA carboxyltransferase N-terminal" evidence="14">
    <location>
        <begin position="23"/>
        <end position="285"/>
    </location>
</feature>
<comment type="subunit">
    <text evidence="13">Acetyl-CoA carboxylase is a heterohexamer composed of biotin carboxyl carrier protein (AccB), biotin carboxylase (AccC) and two subunits each of ACCase subunit alpha (AccA) and ACCase subunit beta (AccD).</text>
</comment>
<evidence type="ECO:0000256" key="13">
    <source>
        <dbReference type="HAMAP-Rule" id="MF_01395"/>
    </source>
</evidence>
<keyword evidence="13" id="KW-0963">Cytoplasm</keyword>
<dbReference type="AlphaFoldDB" id="A0A7V5PQH5"/>
<comment type="catalytic activity">
    <reaction evidence="13">
        <text>N(6)-carboxybiotinyl-L-lysyl-[protein] + acetyl-CoA = N(6)-biotinyl-L-lysyl-[protein] + malonyl-CoA</text>
        <dbReference type="Rhea" id="RHEA:54728"/>
        <dbReference type="Rhea" id="RHEA-COMP:10505"/>
        <dbReference type="Rhea" id="RHEA-COMP:10506"/>
        <dbReference type="ChEBI" id="CHEBI:57288"/>
        <dbReference type="ChEBI" id="CHEBI:57384"/>
        <dbReference type="ChEBI" id="CHEBI:83144"/>
        <dbReference type="ChEBI" id="CHEBI:83145"/>
        <dbReference type="EC" id="2.1.3.15"/>
    </reaction>
</comment>
<evidence type="ECO:0000256" key="1">
    <source>
        <dbReference type="ARBA" id="ARBA00004496"/>
    </source>
</evidence>
<dbReference type="Gene3D" id="3.90.226.10">
    <property type="entry name" value="2-enoyl-CoA Hydratase, Chain A, domain 1"/>
    <property type="match status" value="1"/>
</dbReference>
<evidence type="ECO:0000256" key="6">
    <source>
        <dbReference type="ARBA" id="ARBA00022771"/>
    </source>
</evidence>
<sequence length="285" mass="31742">MDWFKRKKEALKPAEKKELPDGLWHKCDNCGEIIYKKELEKKLYVCPKCDHHFRIGHDVYISILFDPGTFEEFNGHLQATDPLNFKDIKKYSDKYKATVKKTGMTEAVVTGTGEIEKHPVVMGLMDFKFMGGSMGSVVGEKISRAVDKAIELNRPLLILSSSGGARMHEGVLSLMQLAKTSAKLAVLAEHKIPYISILTNPTTGGTTASYAMLGDINLAEPGALIGFAGPRVIKQTIGQDLPPGFQRSEFVLEHGFLDLIVHRQDLKQRIASLLDFFKHRNRAAS</sequence>
<dbReference type="PANTHER" id="PTHR42995">
    <property type="entry name" value="ACETYL-COENZYME A CARBOXYLASE CARBOXYL TRANSFERASE SUBUNIT BETA, CHLOROPLASTIC"/>
    <property type="match status" value="1"/>
</dbReference>
<evidence type="ECO:0000256" key="10">
    <source>
        <dbReference type="ARBA" id="ARBA00023098"/>
    </source>
</evidence>
<keyword evidence="15" id="KW-0436">Ligase</keyword>
<dbReference type="GO" id="GO:0006633">
    <property type="term" value="P:fatty acid biosynthetic process"/>
    <property type="evidence" value="ECO:0007669"/>
    <property type="project" value="UniProtKB-KW"/>
</dbReference>
<dbReference type="Proteomes" id="UP000886124">
    <property type="component" value="Unassembled WGS sequence"/>
</dbReference>
<dbReference type="GO" id="GO:0009317">
    <property type="term" value="C:acetyl-CoA carboxylase complex"/>
    <property type="evidence" value="ECO:0007669"/>
    <property type="project" value="InterPro"/>
</dbReference>
<evidence type="ECO:0000313" key="15">
    <source>
        <dbReference type="EMBL" id="HHJ53366.1"/>
    </source>
</evidence>
<keyword evidence="8 13" id="KW-0862">Zinc</keyword>
<evidence type="ECO:0000256" key="4">
    <source>
        <dbReference type="ARBA" id="ARBA00022723"/>
    </source>
</evidence>
<dbReference type="InterPro" id="IPR034733">
    <property type="entry name" value="AcCoA_carboxyl_beta"/>
</dbReference>
<dbReference type="GO" id="GO:0005524">
    <property type="term" value="F:ATP binding"/>
    <property type="evidence" value="ECO:0007669"/>
    <property type="project" value="UniProtKB-KW"/>
</dbReference>
<evidence type="ECO:0000256" key="8">
    <source>
        <dbReference type="ARBA" id="ARBA00022833"/>
    </source>
</evidence>
<dbReference type="Pfam" id="PF01039">
    <property type="entry name" value="Carboxyl_trans"/>
    <property type="match status" value="1"/>
</dbReference>
<dbReference type="InterPro" id="IPR041010">
    <property type="entry name" value="Znf-ACC"/>
</dbReference>
<feature type="binding site" evidence="13">
    <location>
        <position position="46"/>
    </location>
    <ligand>
        <name>Zn(2+)</name>
        <dbReference type="ChEBI" id="CHEBI:29105"/>
    </ligand>
</feature>
<evidence type="ECO:0000256" key="3">
    <source>
        <dbReference type="ARBA" id="ARBA00022679"/>
    </source>
</evidence>
<keyword evidence="4 13" id="KW-0479">Metal-binding</keyword>
<comment type="cofactor">
    <cofactor evidence="13">
        <name>Zn(2+)</name>
        <dbReference type="ChEBI" id="CHEBI:29105"/>
    </cofactor>
    <text evidence="13">Binds 1 zinc ion per subunit.</text>
</comment>
<evidence type="ECO:0000256" key="5">
    <source>
        <dbReference type="ARBA" id="ARBA00022741"/>
    </source>
</evidence>
<protein>
    <recommendedName>
        <fullName evidence="13">Acetyl-coenzyme A carboxylase carboxyl transferase subunit beta</fullName>
        <shortName evidence="13">ACCase subunit beta</shortName>
        <shortName evidence="13">Acetyl-CoA carboxylase carboxyltransferase subunit beta</shortName>
        <ecNumber evidence="13">2.1.3.15</ecNumber>
    </recommendedName>
</protein>
<dbReference type="PROSITE" id="PS50980">
    <property type="entry name" value="COA_CT_NTER"/>
    <property type="match status" value="1"/>
</dbReference>
<feature type="binding site" evidence="13">
    <location>
        <position position="30"/>
    </location>
    <ligand>
        <name>Zn(2+)</name>
        <dbReference type="ChEBI" id="CHEBI:29105"/>
    </ligand>
</feature>
<proteinExistence type="inferred from homology"/>
<evidence type="ECO:0000256" key="9">
    <source>
        <dbReference type="ARBA" id="ARBA00022840"/>
    </source>
</evidence>
<keyword evidence="2 13" id="KW-0444">Lipid biosynthesis</keyword>
<dbReference type="GO" id="GO:2001295">
    <property type="term" value="P:malonyl-CoA biosynthetic process"/>
    <property type="evidence" value="ECO:0007669"/>
    <property type="project" value="UniProtKB-UniRule"/>
</dbReference>
<gene>
    <name evidence="13" type="primary">accD</name>
    <name evidence="15" type="ORF">ENJ89_09250</name>
</gene>
<evidence type="ECO:0000256" key="7">
    <source>
        <dbReference type="ARBA" id="ARBA00022832"/>
    </source>
</evidence>
<name>A0A7V5PQH5_CALAY</name>
<dbReference type="GO" id="GO:0003989">
    <property type="term" value="F:acetyl-CoA carboxylase activity"/>
    <property type="evidence" value="ECO:0007669"/>
    <property type="project" value="InterPro"/>
</dbReference>
<accession>A0A7V5PQH5</accession>
<comment type="pathway">
    <text evidence="13">Lipid metabolism; malonyl-CoA biosynthesis; malonyl-CoA from acetyl-CoA: step 1/1.</text>
</comment>
<dbReference type="GO" id="GO:0008270">
    <property type="term" value="F:zinc ion binding"/>
    <property type="evidence" value="ECO:0007669"/>
    <property type="project" value="UniProtKB-UniRule"/>
</dbReference>
<comment type="function">
    <text evidence="12 13">Component of the acetyl coenzyme A carboxylase (ACC) complex. Biotin carboxylase (BC) catalyzes the carboxylation of biotin on its carrier protein (BCCP) and then the CO(2) group is transferred by the transcarboxylase to acetyl-CoA to form malonyl-CoA.</text>
</comment>
<comment type="similarity">
    <text evidence="13">Belongs to the AccD/PCCB family.</text>
</comment>
<dbReference type="PANTHER" id="PTHR42995:SF5">
    <property type="entry name" value="ACETYL-COENZYME A CARBOXYLASE CARBOXYL TRANSFERASE SUBUNIT BETA, CHLOROPLASTIC"/>
    <property type="match status" value="1"/>
</dbReference>
<dbReference type="SUPFAM" id="SSF52096">
    <property type="entry name" value="ClpP/crotonase"/>
    <property type="match status" value="1"/>
</dbReference>
<keyword evidence="6 13" id="KW-0863">Zinc-finger</keyword>
<keyword evidence="5 13" id="KW-0547">Nucleotide-binding</keyword>
<dbReference type="Pfam" id="PF17848">
    <property type="entry name" value="Zn_ribbon_ACC"/>
    <property type="match status" value="1"/>
</dbReference>
<comment type="subcellular location">
    <subcellularLocation>
        <location evidence="1 13">Cytoplasm</location>
    </subcellularLocation>
</comment>
<dbReference type="InterPro" id="IPR029045">
    <property type="entry name" value="ClpP/crotonase-like_dom_sf"/>
</dbReference>
<evidence type="ECO:0000259" key="14">
    <source>
        <dbReference type="PROSITE" id="PS50980"/>
    </source>
</evidence>
<evidence type="ECO:0000256" key="12">
    <source>
        <dbReference type="ARBA" id="ARBA00025280"/>
    </source>
</evidence>
<keyword evidence="10 13" id="KW-0443">Lipid metabolism</keyword>
<feature type="binding site" evidence="13">
    <location>
        <position position="27"/>
    </location>
    <ligand>
        <name>Zn(2+)</name>
        <dbReference type="ChEBI" id="CHEBI:29105"/>
    </ligand>
</feature>
<dbReference type="EMBL" id="DROD01000591">
    <property type="protein sequence ID" value="HHJ53366.1"/>
    <property type="molecule type" value="Genomic_DNA"/>
</dbReference>
<dbReference type="EC" id="2.1.3.15" evidence="13"/>
<evidence type="ECO:0000256" key="2">
    <source>
        <dbReference type="ARBA" id="ARBA00022516"/>
    </source>
</evidence>
<dbReference type="InterPro" id="IPR011762">
    <property type="entry name" value="COA_CT_N"/>
</dbReference>
<dbReference type="InterPro" id="IPR000438">
    <property type="entry name" value="Acetyl_CoA_COase_Trfase_b_su"/>
</dbReference>